<feature type="region of interest" description="Disordered" evidence="1">
    <location>
        <begin position="1"/>
        <end position="49"/>
    </location>
</feature>
<dbReference type="Pfam" id="PF09428">
    <property type="entry name" value="DUF2011"/>
    <property type="match status" value="1"/>
</dbReference>
<evidence type="ECO:0000313" key="3">
    <source>
        <dbReference type="Proteomes" id="UP000606974"/>
    </source>
</evidence>
<feature type="region of interest" description="Disordered" evidence="1">
    <location>
        <begin position="222"/>
        <end position="305"/>
    </location>
</feature>
<feature type="compositionally biased region" description="Basic residues" evidence="1">
    <location>
        <begin position="241"/>
        <end position="258"/>
    </location>
</feature>
<feature type="compositionally biased region" description="Basic and acidic residues" evidence="1">
    <location>
        <begin position="259"/>
        <end position="271"/>
    </location>
</feature>
<protein>
    <submittedName>
        <fullName evidence="2">Uncharacterized protein</fullName>
    </submittedName>
</protein>
<reference evidence="2" key="1">
    <citation type="submission" date="2020-02" db="EMBL/GenBank/DDBJ databases">
        <authorList>
            <person name="Palmer J.M."/>
        </authorList>
    </citation>
    <scope>NUCLEOTIDE SEQUENCE</scope>
    <source>
        <strain evidence="2">EPUS1.4</strain>
        <tissue evidence="2">Thallus</tissue>
    </source>
</reference>
<dbReference type="OrthoDB" id="5425061at2759"/>
<gene>
    <name evidence="2" type="ORF">GJ744_000735</name>
</gene>
<feature type="compositionally biased region" description="Basic residues" evidence="1">
    <location>
        <begin position="272"/>
        <end position="286"/>
    </location>
</feature>
<feature type="compositionally biased region" description="Polar residues" evidence="1">
    <location>
        <begin position="222"/>
        <end position="232"/>
    </location>
</feature>
<evidence type="ECO:0000313" key="2">
    <source>
        <dbReference type="EMBL" id="KAF7505488.1"/>
    </source>
</evidence>
<evidence type="ECO:0000256" key="1">
    <source>
        <dbReference type="SAM" id="MobiDB-lite"/>
    </source>
</evidence>
<dbReference type="Proteomes" id="UP000606974">
    <property type="component" value="Unassembled WGS sequence"/>
</dbReference>
<dbReference type="AlphaFoldDB" id="A0A8H7AAD6"/>
<dbReference type="InterPro" id="IPR018555">
    <property type="entry name" value="C630.06c-like"/>
</dbReference>
<proteinExistence type="predicted"/>
<feature type="region of interest" description="Disordered" evidence="1">
    <location>
        <begin position="63"/>
        <end position="105"/>
    </location>
</feature>
<sequence>MKFAGRGSMYAPTSLTPISRAEAFRTSSPSPSPTPTPSNREFSALRRDKASAAAATAALASDRRFDHQELHVPAAVAVDEQTQKQKQKQRRESGSSSSRDAADGEEEFEFRLFASRVLRAGQGDGVARVNLRSPTPLAERGEGGFVVPCRPRSYYFTSFGDGDADGDADANADAQGGRARRRRDEYRDVAVEGQEVMFVATSTAWPGAALPWRVIRVPASSLAQSLKTSPTRAESRDGRTQRRARAGKKRRIAMRKKHAAEVRAAETEKEKRARKNREKKVKKREKNRQIKELVAAAKESGEAPH</sequence>
<accession>A0A8H7AAD6</accession>
<keyword evidence="3" id="KW-1185">Reference proteome</keyword>
<organism evidence="2 3">
    <name type="scientific">Endocarpon pusillum</name>
    <dbReference type="NCBI Taxonomy" id="364733"/>
    <lineage>
        <taxon>Eukaryota</taxon>
        <taxon>Fungi</taxon>
        <taxon>Dikarya</taxon>
        <taxon>Ascomycota</taxon>
        <taxon>Pezizomycotina</taxon>
        <taxon>Eurotiomycetes</taxon>
        <taxon>Chaetothyriomycetidae</taxon>
        <taxon>Verrucariales</taxon>
        <taxon>Verrucariaceae</taxon>
        <taxon>Endocarpon</taxon>
    </lineage>
</organism>
<feature type="region of interest" description="Disordered" evidence="1">
    <location>
        <begin position="161"/>
        <end position="183"/>
    </location>
</feature>
<name>A0A8H7AAD6_9EURO</name>
<comment type="caution">
    <text evidence="2">The sequence shown here is derived from an EMBL/GenBank/DDBJ whole genome shotgun (WGS) entry which is preliminary data.</text>
</comment>
<dbReference type="EMBL" id="JAACFV010000108">
    <property type="protein sequence ID" value="KAF7505488.1"/>
    <property type="molecule type" value="Genomic_DNA"/>
</dbReference>